<reference evidence="2" key="2">
    <citation type="submission" date="2012-04" db="EMBL/GenBank/DDBJ databases">
        <title>Complete genome sequence of Providencia stuartii clinical isolate MRSN 2154.</title>
        <authorList>
            <person name="Clifford R.J."/>
            <person name="Hang J."/>
            <person name="Riley M.C."/>
            <person name="Onmus-Leone F."/>
            <person name="Kuschner R.A."/>
            <person name="Lesho E.P."/>
            <person name="Waterman P.E."/>
        </authorList>
    </citation>
    <scope>NUCLEOTIDE SEQUENCE [LARGE SCALE GENOMIC DNA]</scope>
    <source>
        <strain evidence="2">MRSN 2154</strain>
    </source>
</reference>
<dbReference type="InterPro" id="IPR025459">
    <property type="entry name" value="DUF4279"/>
</dbReference>
<dbReference type="OrthoDB" id="893918at2"/>
<reference evidence="1 2" key="1">
    <citation type="journal article" date="2012" name="J. Bacteriol.">
        <title>Complete Genome Sequence of Providencia stuartii Clinical Isolate MRSN 2154.</title>
        <authorList>
            <person name="Clifford R.J."/>
            <person name="Hang J."/>
            <person name="Riley M.C."/>
            <person name="Onmus-Leone F."/>
            <person name="Kuschner R.A."/>
            <person name="Lesho E.P."/>
            <person name="Waterman P.E."/>
        </authorList>
    </citation>
    <scope>NUCLEOTIDE SEQUENCE [LARGE SCALE GENOMIC DNA]</scope>
    <source>
        <strain evidence="1 2">MRSN 2154</strain>
    </source>
</reference>
<dbReference type="PATRIC" id="fig|1157951.4.peg.1904"/>
<gene>
    <name evidence="1" type="ordered locus">S70_09500</name>
</gene>
<name>A0A140NM64_PROSM</name>
<proteinExistence type="predicted"/>
<evidence type="ECO:0000313" key="1">
    <source>
        <dbReference type="EMBL" id="AFH93760.1"/>
    </source>
</evidence>
<dbReference type="GeneID" id="93517444"/>
<dbReference type="RefSeq" id="WP_014657053.1">
    <property type="nucleotide sequence ID" value="NC_017731.1"/>
</dbReference>
<dbReference type="KEGG" id="psi:S70_09500"/>
<dbReference type="Pfam" id="PF14106">
    <property type="entry name" value="DUF4279"/>
    <property type="match status" value="1"/>
</dbReference>
<evidence type="ECO:0000313" key="2">
    <source>
        <dbReference type="Proteomes" id="UP000005012"/>
    </source>
</evidence>
<accession>A0A140NM64</accession>
<sequence>MTKTTVQAEFSISGDEKLDIVKITEMLNINPSKAAIKGERNLNVKREFYHPTSYWIVRTDKEKSYDVEIQTKKILEKFSDKKNELIKIKELYNASISLCLFIEIVDNEKPAIGWSAETNLFLGSIGAESFLDLYIY</sequence>
<dbReference type="AlphaFoldDB" id="A0A140NM64"/>
<organism evidence="1 2">
    <name type="scientific">Providencia stuartii (strain MRSN 2154)</name>
    <dbReference type="NCBI Taxonomy" id="1157951"/>
    <lineage>
        <taxon>Bacteria</taxon>
        <taxon>Pseudomonadati</taxon>
        <taxon>Pseudomonadota</taxon>
        <taxon>Gammaproteobacteria</taxon>
        <taxon>Enterobacterales</taxon>
        <taxon>Morganellaceae</taxon>
        <taxon>Providencia</taxon>
    </lineage>
</organism>
<dbReference type="Proteomes" id="UP000005012">
    <property type="component" value="Chromosome"/>
</dbReference>
<protein>
    <recommendedName>
        <fullName evidence="3">DUF4279 domain-containing protein</fullName>
    </recommendedName>
</protein>
<dbReference type="EMBL" id="CP003488">
    <property type="protein sequence ID" value="AFH93760.1"/>
    <property type="molecule type" value="Genomic_DNA"/>
</dbReference>
<dbReference type="HOGENOM" id="CLU_134602_0_0_6"/>
<evidence type="ECO:0008006" key="3">
    <source>
        <dbReference type="Google" id="ProtNLM"/>
    </source>
</evidence>